<dbReference type="InterPro" id="IPR031446">
    <property type="entry name" value="PCM1_C"/>
</dbReference>
<dbReference type="GO" id="GO:0071539">
    <property type="term" value="P:protein localization to centrosome"/>
    <property type="evidence" value="ECO:0007669"/>
    <property type="project" value="InterPro"/>
</dbReference>
<dbReference type="GO" id="GO:0034454">
    <property type="term" value="P:microtubule anchoring at centrosome"/>
    <property type="evidence" value="ECO:0007669"/>
    <property type="project" value="InterPro"/>
</dbReference>
<feature type="compositionally biased region" description="Acidic residues" evidence="2">
    <location>
        <begin position="1002"/>
        <end position="1023"/>
    </location>
</feature>
<dbReference type="GO" id="GO:1905515">
    <property type="term" value="P:non-motile cilium assembly"/>
    <property type="evidence" value="ECO:0007669"/>
    <property type="project" value="TreeGrafter"/>
</dbReference>
<dbReference type="Proteomes" id="UP000663865">
    <property type="component" value="Unassembled WGS sequence"/>
</dbReference>
<protein>
    <recommendedName>
        <fullName evidence="3">Pericentriolar material 1 protein C-terminal domain-containing protein</fullName>
    </recommendedName>
</protein>
<feature type="compositionally biased region" description="Acidic residues" evidence="2">
    <location>
        <begin position="1225"/>
        <end position="1234"/>
    </location>
</feature>
<feature type="region of interest" description="Disordered" evidence="2">
    <location>
        <begin position="884"/>
        <end position="945"/>
    </location>
</feature>
<feature type="region of interest" description="Disordered" evidence="2">
    <location>
        <begin position="631"/>
        <end position="664"/>
    </location>
</feature>
<feature type="region of interest" description="Disordered" evidence="2">
    <location>
        <begin position="1000"/>
        <end position="1032"/>
    </location>
</feature>
<feature type="region of interest" description="Disordered" evidence="2">
    <location>
        <begin position="485"/>
        <end position="533"/>
    </location>
</feature>
<dbReference type="EMBL" id="CAJNYV010000763">
    <property type="protein sequence ID" value="CAF3382812.1"/>
    <property type="molecule type" value="Genomic_DNA"/>
</dbReference>
<dbReference type="PANTHER" id="PTHR14164:SF12">
    <property type="entry name" value="PERICENTRIOLAR MATERIAL 1 PROTEIN"/>
    <property type="match status" value="1"/>
</dbReference>
<gene>
    <name evidence="4" type="ORF">KIK155_LOCUS6464</name>
</gene>
<feature type="region of interest" description="Disordered" evidence="2">
    <location>
        <begin position="37"/>
        <end position="70"/>
    </location>
</feature>
<feature type="compositionally biased region" description="Polar residues" evidence="2">
    <location>
        <begin position="43"/>
        <end position="70"/>
    </location>
</feature>
<feature type="coiled-coil region" evidence="1">
    <location>
        <begin position="805"/>
        <end position="832"/>
    </location>
</feature>
<comment type="caution">
    <text evidence="4">The sequence shown here is derived from an EMBL/GenBank/DDBJ whole genome shotgun (WGS) entry which is preliminary data.</text>
</comment>
<proteinExistence type="predicted"/>
<dbReference type="PANTHER" id="PTHR14164">
    <property type="entry name" value="PERICENTRIOLAR MATERIAL 1-RELATED"/>
    <property type="match status" value="1"/>
</dbReference>
<feature type="region of interest" description="Disordered" evidence="2">
    <location>
        <begin position="1214"/>
        <end position="1244"/>
    </location>
</feature>
<feature type="compositionally biased region" description="Acidic residues" evidence="2">
    <location>
        <begin position="173"/>
        <end position="195"/>
    </location>
</feature>
<feature type="compositionally biased region" description="Polar residues" evidence="2">
    <location>
        <begin position="631"/>
        <end position="648"/>
    </location>
</feature>
<feature type="compositionally biased region" description="Basic and acidic residues" evidence="2">
    <location>
        <begin position="915"/>
        <end position="926"/>
    </location>
</feature>
<feature type="coiled-coil region" evidence="1">
    <location>
        <begin position="377"/>
        <end position="404"/>
    </location>
</feature>
<organism evidence="4 5">
    <name type="scientific">Rotaria socialis</name>
    <dbReference type="NCBI Taxonomy" id="392032"/>
    <lineage>
        <taxon>Eukaryota</taxon>
        <taxon>Metazoa</taxon>
        <taxon>Spiralia</taxon>
        <taxon>Gnathifera</taxon>
        <taxon>Rotifera</taxon>
        <taxon>Eurotatoria</taxon>
        <taxon>Bdelloidea</taxon>
        <taxon>Philodinida</taxon>
        <taxon>Philodinidae</taxon>
        <taxon>Rotaria</taxon>
    </lineage>
</organism>
<feature type="compositionally biased region" description="Low complexity" evidence="2">
    <location>
        <begin position="504"/>
        <end position="513"/>
    </location>
</feature>
<keyword evidence="1" id="KW-0175">Coiled coil</keyword>
<feature type="coiled-coil region" evidence="1">
    <location>
        <begin position="454"/>
        <end position="481"/>
    </location>
</feature>
<dbReference type="GO" id="GO:0036064">
    <property type="term" value="C:ciliary basal body"/>
    <property type="evidence" value="ECO:0007669"/>
    <property type="project" value="TreeGrafter"/>
</dbReference>
<evidence type="ECO:0000256" key="2">
    <source>
        <dbReference type="SAM" id="MobiDB-lite"/>
    </source>
</evidence>
<feature type="compositionally biased region" description="Polar residues" evidence="2">
    <location>
        <begin position="885"/>
        <end position="914"/>
    </location>
</feature>
<evidence type="ECO:0000259" key="3">
    <source>
        <dbReference type="Pfam" id="PF15717"/>
    </source>
</evidence>
<feature type="domain" description="Pericentriolar material 1 protein C-terminal" evidence="3">
    <location>
        <begin position="1045"/>
        <end position="1258"/>
    </location>
</feature>
<evidence type="ECO:0000313" key="5">
    <source>
        <dbReference type="Proteomes" id="UP000663865"/>
    </source>
</evidence>
<feature type="region of interest" description="Disordered" evidence="2">
    <location>
        <begin position="160"/>
        <end position="249"/>
    </location>
</feature>
<evidence type="ECO:0000256" key="1">
    <source>
        <dbReference type="SAM" id="Coils"/>
    </source>
</evidence>
<feature type="coiled-coil region" evidence="1">
    <location>
        <begin position="279"/>
        <end position="313"/>
    </location>
</feature>
<dbReference type="Pfam" id="PF15717">
    <property type="entry name" value="PCM1_C"/>
    <property type="match status" value="1"/>
</dbReference>
<accession>A0A817YJP0</accession>
<dbReference type="InterPro" id="IPR024138">
    <property type="entry name" value="Pericentriolar_Pcm1"/>
</dbReference>
<evidence type="ECO:0000313" key="4">
    <source>
        <dbReference type="EMBL" id="CAF3382812.1"/>
    </source>
</evidence>
<feature type="region of interest" description="Disordered" evidence="2">
    <location>
        <begin position="1285"/>
        <end position="1306"/>
    </location>
</feature>
<feature type="compositionally biased region" description="Polar residues" evidence="2">
    <location>
        <begin position="490"/>
        <end position="503"/>
    </location>
</feature>
<feature type="compositionally biased region" description="Polar residues" evidence="2">
    <location>
        <begin position="514"/>
        <end position="533"/>
    </location>
</feature>
<feature type="compositionally biased region" description="Acidic residues" evidence="2">
    <location>
        <begin position="649"/>
        <end position="663"/>
    </location>
</feature>
<reference evidence="4" key="1">
    <citation type="submission" date="2021-02" db="EMBL/GenBank/DDBJ databases">
        <authorList>
            <person name="Nowell W R."/>
        </authorList>
    </citation>
    <scope>NUCLEOTIDE SEQUENCE</scope>
</reference>
<feature type="compositionally biased region" description="Low complexity" evidence="2">
    <location>
        <begin position="230"/>
        <end position="249"/>
    </location>
</feature>
<dbReference type="GO" id="GO:0034451">
    <property type="term" value="C:centriolar satellite"/>
    <property type="evidence" value="ECO:0007669"/>
    <property type="project" value="TreeGrafter"/>
</dbReference>
<feature type="region of interest" description="Disordered" evidence="2">
    <location>
        <begin position="591"/>
        <end position="611"/>
    </location>
</feature>
<name>A0A817YJP0_9BILA</name>
<sequence>MPPKRKTCNLLKSNNKEKANQMSFFAPVYQNDNIQMNDEESGSELSINTPSYQKFPNKTKQESTELNDQDQSAEISTAKIAARIDQIQNSIEQAKTMLQSMEKFKNLVPGSQEQCEKLYIIIENLEEQRAGYVNLLNLITLTNQEKAALVEKISTAHSSLPVNANNQSNDENGNVDDDDDDEVDDNDEDEDEDDDPLCRRNVRSPVRPRIESKIGFTPQSIIPPTPTVPPIINSSDNEQNNRNDNSNYDSLVGSLKSDTLNWKDQQLTSGDEASDVESEKEIERNLMLQKEQLRALQGQKRALLALKKRSEKRLIEQQQLINKKTTERNENPSETDLLSDINNLRDRLKLLRSLYDQKHQVEVQEMKHTPKKSPAPVESREKNLKNVREQLNELEQIVTYYQLDLMNQSEEETTVYEETPIQPDDAQRLRALLMQERQKPIAAIPSNDNASKPLDKLSTELAAKRLELEEAKSALSRLQQMVKKIEPDECSSSARSTPRQVPSTKPTTTPNTNLYQYTPKATQQTQSTTNGKAKNSLLSSILSPNVAELQKPMPARNSYADAKMAAQHREMERLIESRQRLHTIKDQITSLHQSMSTPPVPSKQESTNASQLQNQYKNNVKESKQQTNTYADKLNSSKNNRSPYTSNDPEGEGEEGENDDEDSELYRFEYESGDGEEINDDETGKIFLIKKVINFKIPNFSDDGIQPRIKQGNFHTPEDIVAEHEQRILNKQAESTDELSVQMRDICSCLSTFIKEQKSFNQHIEEHLKAATNVSSQTPVMPNMNDPVFNQLQQQVLTQGLIVNLNTAYREIAVLQSEINALQIENNRLSSSISSRDDQYQYKSDVYSRDNSKDSIYSLDQIKPIRSRVRSRLDDRVQQDKRLLSATNKFENSSKTSFNSQSTGQQTAIHLTESNMERTPVKHERNTYNGKRLSSPKIVHSRPKPLSDEYEITSNHHRNSTKDHLSKSFIIRRRPISNDDENSLLKSQLFNYDQHLHQEQFNDNDNDDDHGDDDDDDDDDSENEQQTTDHSATIFNIQPAAFYRTTTHNFDNIDIQKLHDQIKSVMSQLITFIRLHVNDICSQSILNQIRDRVVYSFKQQPDSAALMRDCHIEFSELIEKTIEKYCGAMIRECAPDLMRDISDVAFDELIKYKIYENTNNMQVTNVDEQISEPLIKQQDEYSNMYDSSVLHYAQQTSSVDDGENDNKYRIELAESENRPLTLIGSDEEDNDSDQEENKDSELETAVSRQDINLNQNETVSSGELHSNGHEYIIVNHAAHDQNHAVIDNTVPNDKEKTNENQEVADS</sequence>